<protein>
    <recommendedName>
        <fullName evidence="8">Bromo domain-containing protein</fullName>
    </recommendedName>
</protein>
<evidence type="ECO:0000256" key="3">
    <source>
        <dbReference type="SAM" id="MobiDB-lite"/>
    </source>
</evidence>
<dbReference type="PRINTS" id="PR00503">
    <property type="entry name" value="BROMODOMAIN"/>
</dbReference>
<evidence type="ECO:0000256" key="2">
    <source>
        <dbReference type="PROSITE-ProRule" id="PRU00035"/>
    </source>
</evidence>
<evidence type="ECO:0000256" key="1">
    <source>
        <dbReference type="ARBA" id="ARBA00023117"/>
    </source>
</evidence>
<proteinExistence type="predicted"/>
<dbReference type="GO" id="GO:0005634">
    <property type="term" value="C:nucleus"/>
    <property type="evidence" value="ECO:0007669"/>
    <property type="project" value="TreeGrafter"/>
</dbReference>
<dbReference type="Pfam" id="PF00439">
    <property type="entry name" value="Bromodomain"/>
    <property type="match status" value="2"/>
</dbReference>
<dbReference type="InterPro" id="IPR038336">
    <property type="entry name" value="NET_sf"/>
</dbReference>
<evidence type="ECO:0000313" key="6">
    <source>
        <dbReference type="EMBL" id="PVU93735.1"/>
    </source>
</evidence>
<feature type="compositionally biased region" description="Basic and acidic residues" evidence="3">
    <location>
        <begin position="155"/>
        <end position="165"/>
    </location>
</feature>
<dbReference type="GO" id="GO:0006338">
    <property type="term" value="P:chromatin remodeling"/>
    <property type="evidence" value="ECO:0007669"/>
    <property type="project" value="TreeGrafter"/>
</dbReference>
<dbReference type="AlphaFoldDB" id="A0A2T9YN00"/>
<feature type="domain" description="Bromo" evidence="4">
    <location>
        <begin position="318"/>
        <end position="390"/>
    </location>
</feature>
<keyword evidence="1 2" id="KW-0103">Bromodomain</keyword>
<dbReference type="PROSITE" id="PS51525">
    <property type="entry name" value="NET"/>
    <property type="match status" value="1"/>
</dbReference>
<feature type="domain" description="Bromo" evidence="4">
    <location>
        <begin position="197"/>
        <end position="269"/>
    </location>
</feature>
<dbReference type="SMART" id="SM00297">
    <property type="entry name" value="BROMO"/>
    <property type="match status" value="2"/>
</dbReference>
<dbReference type="PROSITE" id="PS50014">
    <property type="entry name" value="BROMODOMAIN_2"/>
    <property type="match status" value="2"/>
</dbReference>
<dbReference type="GO" id="GO:0006355">
    <property type="term" value="P:regulation of DNA-templated transcription"/>
    <property type="evidence" value="ECO:0007669"/>
    <property type="project" value="TreeGrafter"/>
</dbReference>
<evidence type="ECO:0000259" key="5">
    <source>
        <dbReference type="PROSITE" id="PS51525"/>
    </source>
</evidence>
<dbReference type="Gene3D" id="1.20.920.10">
    <property type="entry name" value="Bromodomain-like"/>
    <property type="match status" value="2"/>
</dbReference>
<dbReference type="GO" id="GO:0000785">
    <property type="term" value="C:chromatin"/>
    <property type="evidence" value="ECO:0007669"/>
    <property type="project" value="TreeGrafter"/>
</dbReference>
<keyword evidence="7" id="KW-1185">Reference proteome</keyword>
<feature type="region of interest" description="Disordered" evidence="3">
    <location>
        <begin position="1"/>
        <end position="123"/>
    </location>
</feature>
<reference evidence="6 7" key="1">
    <citation type="journal article" date="2018" name="MBio">
        <title>Comparative Genomics Reveals the Core Gene Toolbox for the Fungus-Insect Symbiosis.</title>
        <authorList>
            <person name="Wang Y."/>
            <person name="Stata M."/>
            <person name="Wang W."/>
            <person name="Stajich J.E."/>
            <person name="White M.M."/>
            <person name="Moncalvo J.M."/>
        </authorList>
    </citation>
    <scope>NUCLEOTIDE SEQUENCE [LARGE SCALE GENOMIC DNA]</scope>
    <source>
        <strain evidence="6 7">AUS-77-4</strain>
    </source>
</reference>
<evidence type="ECO:0000259" key="4">
    <source>
        <dbReference type="PROSITE" id="PS50014"/>
    </source>
</evidence>
<dbReference type="Gene3D" id="1.20.1270.220">
    <property type="match status" value="1"/>
</dbReference>
<feature type="compositionally biased region" description="Basic and acidic residues" evidence="3">
    <location>
        <begin position="440"/>
        <end position="451"/>
    </location>
</feature>
<dbReference type="EMBL" id="MBFT01000304">
    <property type="protein sequence ID" value="PVU93735.1"/>
    <property type="molecule type" value="Genomic_DNA"/>
</dbReference>
<dbReference type="InterPro" id="IPR027353">
    <property type="entry name" value="NET_dom"/>
</dbReference>
<feature type="compositionally biased region" description="Low complexity" evidence="3">
    <location>
        <begin position="135"/>
        <end position="146"/>
    </location>
</feature>
<feature type="region of interest" description="Disordered" evidence="3">
    <location>
        <begin position="407"/>
        <end position="491"/>
    </location>
</feature>
<dbReference type="InterPro" id="IPR050935">
    <property type="entry name" value="Bromo_chromatin_reader"/>
</dbReference>
<dbReference type="Pfam" id="PF17035">
    <property type="entry name" value="BET"/>
    <property type="match status" value="1"/>
</dbReference>
<dbReference type="SUPFAM" id="SSF47370">
    <property type="entry name" value="Bromodomain"/>
    <property type="match status" value="2"/>
</dbReference>
<dbReference type="InterPro" id="IPR001487">
    <property type="entry name" value="Bromodomain"/>
</dbReference>
<feature type="compositionally biased region" description="Polar residues" evidence="3">
    <location>
        <begin position="67"/>
        <end position="87"/>
    </location>
</feature>
<gene>
    <name evidence="6" type="ORF">BB559_003178</name>
</gene>
<organism evidence="6 7">
    <name type="scientific">Furculomyces boomerangus</name>
    <dbReference type="NCBI Taxonomy" id="61424"/>
    <lineage>
        <taxon>Eukaryota</taxon>
        <taxon>Fungi</taxon>
        <taxon>Fungi incertae sedis</taxon>
        <taxon>Zoopagomycota</taxon>
        <taxon>Kickxellomycotina</taxon>
        <taxon>Harpellomycetes</taxon>
        <taxon>Harpellales</taxon>
        <taxon>Harpellaceae</taxon>
        <taxon>Furculomyces</taxon>
    </lineage>
</organism>
<dbReference type="STRING" id="61424.A0A2T9YN00"/>
<evidence type="ECO:0000313" key="7">
    <source>
        <dbReference type="Proteomes" id="UP000245699"/>
    </source>
</evidence>
<feature type="region of interest" description="Disordered" evidence="3">
    <location>
        <begin position="135"/>
        <end position="165"/>
    </location>
</feature>
<dbReference type="InterPro" id="IPR036427">
    <property type="entry name" value="Bromodomain-like_sf"/>
</dbReference>
<dbReference type="PANTHER" id="PTHR22880">
    <property type="entry name" value="FALZ-RELATED BROMODOMAIN-CONTAINING PROTEINS"/>
    <property type="match status" value="1"/>
</dbReference>
<feature type="domain" description="NET" evidence="5">
    <location>
        <begin position="482"/>
        <end position="557"/>
    </location>
</feature>
<comment type="caution">
    <text evidence="6">The sequence shown here is derived from an EMBL/GenBank/DDBJ whole genome shotgun (WGS) entry which is preliminary data.</text>
</comment>
<evidence type="ECO:0008006" key="8">
    <source>
        <dbReference type="Google" id="ProtNLM"/>
    </source>
</evidence>
<name>A0A2T9YN00_9FUNG</name>
<feature type="compositionally biased region" description="Polar residues" evidence="3">
    <location>
        <begin position="1"/>
        <end position="25"/>
    </location>
</feature>
<sequence length="557" mass="61952">MSSLQEIPNTTTQVPDDIIPTSQALDDSISPPKASDDITSHQPQPSSNPSITTPIQDPPPQTHTDTVNVPSSKPTTDPQPQNSSTELSSEKPETNQPSLTEDLPDQKLDSKLDASAPNTQDQNISVSQENILPSLQSSSSQLAQESNTKNNTVPTEKKRKPESPYHHLAEIDAKKNKLQTLSPSQKSPLTKIINSLLQHKDAGPFSQPVDVVALNIPDYPSVVKTPMDLGTVASKLQNDEYRSVEDFGADINLIATNCFLYNGDDSPISAMARNIQKQYSTLLKKYQSSIASPEIATSDPATQLKLCGSIIRELFKKQYYDIAFYFYEPVDYVALNIPNYPKIIKQPMDLGTINSNITQNKYSNALEFYNDVKLVFQNCYKFNPKKHPVHVAGKQLESLFDRKWNEMFPSNTSAPHDSTPAKRPRKSIVGDGSHSTSTHIDSRNGSSDRFDSLATTKTPSSKKTDGSSISKSKSKTKSITEPTNTTTPEGDLTLQEKRQLSRVIETLPPERLMVAFEIIQSGYPEVIEQKEEIELDIDVLDFKTLRKLYQYVVHEKL</sequence>
<dbReference type="PANTHER" id="PTHR22880:SF225">
    <property type="entry name" value="BROMODOMAIN-CONTAINING PROTEIN BET-1-RELATED"/>
    <property type="match status" value="1"/>
</dbReference>
<dbReference type="Proteomes" id="UP000245699">
    <property type="component" value="Unassembled WGS sequence"/>
</dbReference>
<dbReference type="OrthoDB" id="21449at2759"/>
<accession>A0A2T9YN00</accession>